<feature type="transmembrane region" description="Helical" evidence="8">
    <location>
        <begin position="133"/>
        <end position="153"/>
    </location>
</feature>
<evidence type="ECO:0000256" key="7">
    <source>
        <dbReference type="ARBA" id="ARBA00023136"/>
    </source>
</evidence>
<dbReference type="AlphaFoldDB" id="A0AA94KZS8"/>
<dbReference type="InterPro" id="IPR036259">
    <property type="entry name" value="MFS_trans_sf"/>
</dbReference>
<dbReference type="InterPro" id="IPR051084">
    <property type="entry name" value="H+-coupled_symporters"/>
</dbReference>
<feature type="transmembrane region" description="Helical" evidence="8">
    <location>
        <begin position="174"/>
        <end position="197"/>
    </location>
</feature>
<evidence type="ECO:0000313" key="11">
    <source>
        <dbReference type="Proteomes" id="UP000198506"/>
    </source>
</evidence>
<feature type="transmembrane region" description="Helical" evidence="8">
    <location>
        <begin position="209"/>
        <end position="228"/>
    </location>
</feature>
<keyword evidence="4 8" id="KW-0812">Transmembrane</keyword>
<gene>
    <name evidence="10" type="ORF">SAMN04487783_1676</name>
</gene>
<comment type="caution">
    <text evidence="10">The sequence shown here is derived from an EMBL/GenBank/DDBJ whole genome shotgun (WGS) entry which is preliminary data.</text>
</comment>
<keyword evidence="7 8" id="KW-0472">Membrane</keyword>
<sequence>MTSVDGPSPASDALPKGTAMTTATPTTVHVAPQRKHSLTGTGVGNALEWFDWSIYSTFAPFFAASFFSSADPVSAFLSTLVVFAVGFLARPVGGLLFGRLADRIGRKSTLAITVGIIAASSGVIGLSPTYETIGVAASVILVVARLGQGLAYGGEQPAAGAYLSEQAPPARRGLWSSLIYGSGTVGAMGGLVLGAVLTATIGTQAVTEWAWRIPFLIAGVGGLFALYMRTRMHESATFTEQIELPGDAAPKPSLWADFWASRRAALTVAGLSIGLTVVYYYWIVAASAFSISVLQAEPTSILVAGIIANVIFIAVLPLWGALSDRIGRRPVMLIGIVGSIALLFPLSQLINGDPVQLGIAMTIAGLFIAAPCAISPAIMAELFPTRVRTAGVALPLAITVAIFGGTSLYLQTWLSTTYGPWAFLTYVTVLLVITGITVLIMPETRGRVLGDEGDVYAERAAARAR</sequence>
<dbReference type="Gene3D" id="1.20.1250.20">
    <property type="entry name" value="MFS general substrate transporter like domains"/>
    <property type="match status" value="2"/>
</dbReference>
<dbReference type="PANTHER" id="PTHR43528:SF1">
    <property type="entry name" value="ALPHA-KETOGLUTARATE PERMEASE"/>
    <property type="match status" value="1"/>
</dbReference>
<evidence type="ECO:0000256" key="5">
    <source>
        <dbReference type="ARBA" id="ARBA00022847"/>
    </source>
</evidence>
<dbReference type="GO" id="GO:0015293">
    <property type="term" value="F:symporter activity"/>
    <property type="evidence" value="ECO:0007669"/>
    <property type="project" value="UniProtKB-KW"/>
</dbReference>
<evidence type="ECO:0000256" key="1">
    <source>
        <dbReference type="ARBA" id="ARBA00004651"/>
    </source>
</evidence>
<organism evidence="10 11">
    <name type="scientific">Agrococcus baldri</name>
    <dbReference type="NCBI Taxonomy" id="153730"/>
    <lineage>
        <taxon>Bacteria</taxon>
        <taxon>Bacillati</taxon>
        <taxon>Actinomycetota</taxon>
        <taxon>Actinomycetes</taxon>
        <taxon>Micrococcales</taxon>
        <taxon>Microbacteriaceae</taxon>
        <taxon>Agrococcus</taxon>
    </lineage>
</organism>
<dbReference type="InterPro" id="IPR020846">
    <property type="entry name" value="MFS_dom"/>
</dbReference>
<protein>
    <submittedName>
        <fullName evidence="10">MFS transporter, MHS family, alpha-ketoglutarate permease</fullName>
    </submittedName>
</protein>
<keyword evidence="3" id="KW-1003">Cell membrane</keyword>
<keyword evidence="2" id="KW-0813">Transport</keyword>
<evidence type="ECO:0000259" key="9">
    <source>
        <dbReference type="PROSITE" id="PS50850"/>
    </source>
</evidence>
<evidence type="ECO:0000256" key="3">
    <source>
        <dbReference type="ARBA" id="ARBA00022475"/>
    </source>
</evidence>
<reference evidence="10 11" key="1">
    <citation type="submission" date="2016-10" db="EMBL/GenBank/DDBJ databases">
        <authorList>
            <person name="Varghese N."/>
            <person name="Submissions S."/>
        </authorList>
    </citation>
    <scope>NUCLEOTIDE SEQUENCE [LARGE SCALE GENOMIC DNA]</scope>
    <source>
        <strain evidence="10 11">IAM 15147</strain>
    </source>
</reference>
<evidence type="ECO:0000256" key="2">
    <source>
        <dbReference type="ARBA" id="ARBA00022448"/>
    </source>
</evidence>
<feature type="transmembrane region" description="Helical" evidence="8">
    <location>
        <begin position="301"/>
        <end position="319"/>
    </location>
</feature>
<feature type="transmembrane region" description="Helical" evidence="8">
    <location>
        <begin position="264"/>
        <end position="289"/>
    </location>
</feature>
<keyword evidence="11" id="KW-1185">Reference proteome</keyword>
<evidence type="ECO:0000256" key="6">
    <source>
        <dbReference type="ARBA" id="ARBA00022989"/>
    </source>
</evidence>
<dbReference type="EMBL" id="FOZN01000002">
    <property type="protein sequence ID" value="SFS12131.1"/>
    <property type="molecule type" value="Genomic_DNA"/>
</dbReference>
<feature type="transmembrane region" description="Helical" evidence="8">
    <location>
        <begin position="356"/>
        <end position="378"/>
    </location>
</feature>
<dbReference type="PANTHER" id="PTHR43528">
    <property type="entry name" value="ALPHA-KETOGLUTARATE PERMEASE"/>
    <property type="match status" value="1"/>
</dbReference>
<dbReference type="PROSITE" id="PS50850">
    <property type="entry name" value="MFS"/>
    <property type="match status" value="1"/>
</dbReference>
<dbReference type="InterPro" id="IPR011701">
    <property type="entry name" value="MFS"/>
</dbReference>
<comment type="subcellular location">
    <subcellularLocation>
        <location evidence="1">Cell membrane</location>
        <topology evidence="1">Multi-pass membrane protein</topology>
    </subcellularLocation>
</comment>
<evidence type="ECO:0000256" key="8">
    <source>
        <dbReference type="SAM" id="Phobius"/>
    </source>
</evidence>
<accession>A0AA94KZS8</accession>
<feature type="transmembrane region" description="Helical" evidence="8">
    <location>
        <begin position="390"/>
        <end position="409"/>
    </location>
</feature>
<name>A0AA94KZS8_9MICO</name>
<keyword evidence="5" id="KW-0769">Symport</keyword>
<feature type="transmembrane region" description="Helical" evidence="8">
    <location>
        <begin position="75"/>
        <end position="97"/>
    </location>
</feature>
<feature type="transmembrane region" description="Helical" evidence="8">
    <location>
        <begin position="421"/>
        <end position="441"/>
    </location>
</feature>
<dbReference type="Proteomes" id="UP000198506">
    <property type="component" value="Unassembled WGS sequence"/>
</dbReference>
<evidence type="ECO:0000313" key="10">
    <source>
        <dbReference type="EMBL" id="SFS12131.1"/>
    </source>
</evidence>
<feature type="domain" description="Major facilitator superfamily (MFS) profile" evidence="9">
    <location>
        <begin position="37"/>
        <end position="445"/>
    </location>
</feature>
<feature type="transmembrane region" description="Helical" evidence="8">
    <location>
        <begin position="331"/>
        <end position="350"/>
    </location>
</feature>
<dbReference type="SUPFAM" id="SSF103473">
    <property type="entry name" value="MFS general substrate transporter"/>
    <property type="match status" value="1"/>
</dbReference>
<evidence type="ECO:0000256" key="4">
    <source>
        <dbReference type="ARBA" id="ARBA00022692"/>
    </source>
</evidence>
<dbReference type="GO" id="GO:0005886">
    <property type="term" value="C:plasma membrane"/>
    <property type="evidence" value="ECO:0007669"/>
    <property type="project" value="UniProtKB-SubCell"/>
</dbReference>
<dbReference type="Pfam" id="PF07690">
    <property type="entry name" value="MFS_1"/>
    <property type="match status" value="1"/>
</dbReference>
<proteinExistence type="predicted"/>
<feature type="transmembrane region" description="Helical" evidence="8">
    <location>
        <begin position="109"/>
        <end position="127"/>
    </location>
</feature>
<keyword evidence="6 8" id="KW-1133">Transmembrane helix</keyword>